<evidence type="ECO:0000256" key="5">
    <source>
        <dbReference type="ARBA" id="ARBA00022989"/>
    </source>
</evidence>
<evidence type="ECO:0000256" key="1">
    <source>
        <dbReference type="ARBA" id="ARBA00004651"/>
    </source>
</evidence>
<protein>
    <submittedName>
        <fullName evidence="9">ABC transporter permease subunit</fullName>
    </submittedName>
</protein>
<dbReference type="InterPro" id="IPR000515">
    <property type="entry name" value="MetI-like"/>
</dbReference>
<dbReference type="CDD" id="cd06261">
    <property type="entry name" value="TM_PBP2"/>
    <property type="match status" value="1"/>
</dbReference>
<dbReference type="AlphaFoldDB" id="A0A6I2M861"/>
<dbReference type="EMBL" id="WKKF01000002">
    <property type="protein sequence ID" value="MRX54485.1"/>
    <property type="molecule type" value="Genomic_DNA"/>
</dbReference>
<evidence type="ECO:0000313" key="10">
    <source>
        <dbReference type="Proteomes" id="UP000441585"/>
    </source>
</evidence>
<name>A0A6I2M861_9BACI</name>
<sequence>MSDKDPTEKALFANTFGSLLAEEPERFRSPSKRKILYFSYLFKKMRGFHMKSAVEISKHILLFLLIVLSLILVVLFPRDVEIRAEGRAQTVIYDFQFSWSVYQENITSFFSGLYQDKSLGLTKYERPVEEEMKLYFSRSIKIIMTAFLLSSIFGILKGVYDASHPSPLGMIFGKGFTWVLQAIPDFFLFLCLQWVLIIYFKDYVDLFGHDNWYSFLYPALLVSIYPALYISRITAASFQEQSDKQYIMVAHSKGLPQAFITFKHVLKNSAVPILNHAGSMMIYILSNLLIVEYLLDYKGAAYRLFEAFNVMPVLSVGLNTAIEPNVIIAFGTSFMLLVLIVQITSLLIKRMIDPREGGV</sequence>
<gene>
    <name evidence="9" type="ORF">GJU41_10925</name>
</gene>
<dbReference type="Proteomes" id="UP000441585">
    <property type="component" value="Unassembled WGS sequence"/>
</dbReference>
<organism evidence="9 10">
    <name type="scientific">Metabacillus idriensis</name>
    <dbReference type="NCBI Taxonomy" id="324768"/>
    <lineage>
        <taxon>Bacteria</taxon>
        <taxon>Bacillati</taxon>
        <taxon>Bacillota</taxon>
        <taxon>Bacilli</taxon>
        <taxon>Bacillales</taxon>
        <taxon>Bacillaceae</taxon>
        <taxon>Metabacillus</taxon>
    </lineage>
</organism>
<feature type="transmembrane region" description="Helical" evidence="7">
    <location>
        <begin position="212"/>
        <end position="230"/>
    </location>
</feature>
<dbReference type="PROSITE" id="PS50928">
    <property type="entry name" value="ABC_TM1"/>
    <property type="match status" value="1"/>
</dbReference>
<keyword evidence="2 7" id="KW-0813">Transport</keyword>
<evidence type="ECO:0000256" key="2">
    <source>
        <dbReference type="ARBA" id="ARBA00022448"/>
    </source>
</evidence>
<comment type="similarity">
    <text evidence="7">Belongs to the binding-protein-dependent transport system permease family.</text>
</comment>
<evidence type="ECO:0000256" key="7">
    <source>
        <dbReference type="RuleBase" id="RU363032"/>
    </source>
</evidence>
<dbReference type="SUPFAM" id="SSF161098">
    <property type="entry name" value="MetI-like"/>
    <property type="match status" value="1"/>
</dbReference>
<accession>A0A6I2M861</accession>
<evidence type="ECO:0000256" key="4">
    <source>
        <dbReference type="ARBA" id="ARBA00022692"/>
    </source>
</evidence>
<dbReference type="Pfam" id="PF00528">
    <property type="entry name" value="BPD_transp_1"/>
    <property type="match status" value="1"/>
</dbReference>
<dbReference type="Gene3D" id="1.10.3720.10">
    <property type="entry name" value="MetI-like"/>
    <property type="match status" value="1"/>
</dbReference>
<keyword evidence="5 7" id="KW-1133">Transmembrane helix</keyword>
<feature type="transmembrane region" description="Helical" evidence="7">
    <location>
        <begin position="60"/>
        <end position="77"/>
    </location>
</feature>
<keyword evidence="6 7" id="KW-0472">Membrane</keyword>
<feature type="transmembrane region" description="Helical" evidence="7">
    <location>
        <begin position="302"/>
        <end position="322"/>
    </location>
</feature>
<proteinExistence type="inferred from homology"/>
<evidence type="ECO:0000259" key="8">
    <source>
        <dbReference type="PROSITE" id="PS50928"/>
    </source>
</evidence>
<keyword evidence="10" id="KW-1185">Reference proteome</keyword>
<evidence type="ECO:0000256" key="6">
    <source>
        <dbReference type="ARBA" id="ARBA00023136"/>
    </source>
</evidence>
<keyword evidence="4 7" id="KW-0812">Transmembrane</keyword>
<comment type="subcellular location">
    <subcellularLocation>
        <location evidence="1 7">Cell membrane</location>
        <topology evidence="1 7">Multi-pass membrane protein</topology>
    </subcellularLocation>
</comment>
<feature type="transmembrane region" description="Helical" evidence="7">
    <location>
        <begin position="180"/>
        <end position="200"/>
    </location>
</feature>
<evidence type="ECO:0000256" key="3">
    <source>
        <dbReference type="ARBA" id="ARBA00022475"/>
    </source>
</evidence>
<keyword evidence="3" id="KW-1003">Cell membrane</keyword>
<feature type="domain" description="ABC transmembrane type-1" evidence="8">
    <location>
        <begin position="136"/>
        <end position="345"/>
    </location>
</feature>
<evidence type="ECO:0000313" key="9">
    <source>
        <dbReference type="EMBL" id="MRX54485.1"/>
    </source>
</evidence>
<dbReference type="GO" id="GO:0005886">
    <property type="term" value="C:plasma membrane"/>
    <property type="evidence" value="ECO:0007669"/>
    <property type="project" value="UniProtKB-SubCell"/>
</dbReference>
<dbReference type="PANTHER" id="PTHR30465:SF44">
    <property type="entry name" value="ABC-TYPE DIPEPTIDE_OLIGOPEPTIDE TRANSPORT SYSTEM, PERMEASE COMPONENT"/>
    <property type="match status" value="1"/>
</dbReference>
<dbReference type="InterPro" id="IPR035906">
    <property type="entry name" value="MetI-like_sf"/>
</dbReference>
<feature type="transmembrane region" description="Helical" evidence="7">
    <location>
        <begin position="142"/>
        <end position="160"/>
    </location>
</feature>
<feature type="transmembrane region" description="Helical" evidence="7">
    <location>
        <begin position="328"/>
        <end position="348"/>
    </location>
</feature>
<reference evidence="9 10" key="1">
    <citation type="submission" date="2019-11" db="EMBL/GenBank/DDBJ databases">
        <title>Bacillus idriensis genome.</title>
        <authorList>
            <person name="Konopka E.N."/>
            <person name="Newman J.D."/>
        </authorList>
    </citation>
    <scope>NUCLEOTIDE SEQUENCE [LARGE SCALE GENOMIC DNA]</scope>
    <source>
        <strain evidence="9 10">DSM 19097</strain>
    </source>
</reference>
<dbReference type="GO" id="GO:0055085">
    <property type="term" value="P:transmembrane transport"/>
    <property type="evidence" value="ECO:0007669"/>
    <property type="project" value="InterPro"/>
</dbReference>
<comment type="caution">
    <text evidence="9">The sequence shown here is derived from an EMBL/GenBank/DDBJ whole genome shotgun (WGS) entry which is preliminary data.</text>
</comment>
<dbReference type="PANTHER" id="PTHR30465">
    <property type="entry name" value="INNER MEMBRANE ABC TRANSPORTER"/>
    <property type="match status" value="1"/>
</dbReference>
<feature type="transmembrane region" description="Helical" evidence="7">
    <location>
        <begin position="273"/>
        <end position="295"/>
    </location>
</feature>